<evidence type="ECO:0000256" key="5">
    <source>
        <dbReference type="ARBA" id="ARBA00022741"/>
    </source>
</evidence>
<gene>
    <name evidence="12" type="ORF">BISU_1489</name>
</gene>
<dbReference type="EMBL" id="JGZR01000002">
    <property type="protein sequence ID" value="KFJ04962.1"/>
    <property type="molecule type" value="Genomic_DNA"/>
</dbReference>
<dbReference type="GO" id="GO:0005524">
    <property type="term" value="F:ATP binding"/>
    <property type="evidence" value="ECO:0007669"/>
    <property type="project" value="UniProtKB-KW"/>
</dbReference>
<dbReference type="GO" id="GO:0005886">
    <property type="term" value="C:plasma membrane"/>
    <property type="evidence" value="ECO:0007669"/>
    <property type="project" value="UniProtKB-SubCell"/>
</dbReference>
<keyword evidence="4" id="KW-1003">Cell membrane</keyword>
<comment type="function">
    <text evidence="10">Part of the ABC transporter complex hrt involved in hemin import. Responsible for energy coupling to the transport system.</text>
</comment>
<dbReference type="Pfam" id="PF00005">
    <property type="entry name" value="ABC_tran"/>
    <property type="match status" value="1"/>
</dbReference>
<keyword evidence="12" id="KW-0378">Hydrolase</keyword>
<dbReference type="PANTHER" id="PTHR24220">
    <property type="entry name" value="IMPORT ATP-BINDING PROTEIN"/>
    <property type="match status" value="1"/>
</dbReference>
<evidence type="ECO:0000256" key="9">
    <source>
        <dbReference type="ARBA" id="ARBA00024432"/>
    </source>
</evidence>
<dbReference type="GO" id="GO:0016887">
    <property type="term" value="F:ATP hydrolysis activity"/>
    <property type="evidence" value="ECO:0007669"/>
    <property type="project" value="InterPro"/>
</dbReference>
<dbReference type="InterPro" id="IPR027417">
    <property type="entry name" value="P-loop_NTPase"/>
</dbReference>
<evidence type="ECO:0000313" key="12">
    <source>
        <dbReference type="EMBL" id="KFJ04962.1"/>
    </source>
</evidence>
<dbReference type="eggNOG" id="COG1136">
    <property type="taxonomic scope" value="Bacteria"/>
</dbReference>
<dbReference type="OrthoDB" id="3176024at2"/>
<dbReference type="Gene3D" id="3.40.50.300">
    <property type="entry name" value="P-loop containing nucleotide triphosphate hydrolases"/>
    <property type="match status" value="1"/>
</dbReference>
<keyword evidence="5" id="KW-0547">Nucleotide-binding</keyword>
<dbReference type="PANTHER" id="PTHR24220:SF666">
    <property type="entry name" value="HEMIN IMPORT ATP-BINDING PROTEIN HRTA-RELATED"/>
    <property type="match status" value="1"/>
</dbReference>
<keyword evidence="6 12" id="KW-0067">ATP-binding</keyword>
<dbReference type="Proteomes" id="UP000029055">
    <property type="component" value="Unassembled WGS sequence"/>
</dbReference>
<reference evidence="12 13" key="1">
    <citation type="submission" date="2014-03" db="EMBL/GenBank/DDBJ databases">
        <title>Genomics of Bifidobacteria.</title>
        <authorList>
            <person name="Ventura M."/>
            <person name="Milani C."/>
            <person name="Lugli G.A."/>
        </authorList>
    </citation>
    <scope>NUCLEOTIDE SEQUENCE [LARGE SCALE GENOMIC DNA]</scope>
    <source>
        <strain evidence="12 13">LMG 11597</strain>
    </source>
</reference>
<dbReference type="SMART" id="SM00382">
    <property type="entry name" value="AAA"/>
    <property type="match status" value="1"/>
</dbReference>
<accession>A0A087EB11</accession>
<dbReference type="InterPro" id="IPR015854">
    <property type="entry name" value="ABC_transpr_LolD-like"/>
</dbReference>
<evidence type="ECO:0000256" key="2">
    <source>
        <dbReference type="ARBA" id="ARBA00011131"/>
    </source>
</evidence>
<keyword evidence="13" id="KW-1185">Reference proteome</keyword>
<evidence type="ECO:0000256" key="7">
    <source>
        <dbReference type="ARBA" id="ARBA00023136"/>
    </source>
</evidence>
<comment type="subcellular location">
    <subcellularLocation>
        <location evidence="1">Cell membrane</location>
        <topology evidence="1">Peripheral membrane protein</topology>
    </subcellularLocation>
</comment>
<evidence type="ECO:0000256" key="6">
    <source>
        <dbReference type="ARBA" id="ARBA00022840"/>
    </source>
</evidence>
<protein>
    <recommendedName>
        <fullName evidence="9">Putative hemin import ATP-binding protein HrtA</fullName>
    </recommendedName>
</protein>
<dbReference type="InterPro" id="IPR003593">
    <property type="entry name" value="AAA+_ATPase"/>
</dbReference>
<comment type="caution">
    <text evidence="12">The sequence shown here is derived from an EMBL/GenBank/DDBJ whole genome shotgun (WGS) entry which is preliminary data.</text>
</comment>
<evidence type="ECO:0000259" key="11">
    <source>
        <dbReference type="PROSITE" id="PS50893"/>
    </source>
</evidence>
<evidence type="ECO:0000256" key="1">
    <source>
        <dbReference type="ARBA" id="ARBA00004202"/>
    </source>
</evidence>
<comment type="subunit">
    <text evidence="2">The complex is composed of two ATP-binding proteins (HrtA), two transmembrane proteins (HrtB) and a solute-binding protein.</text>
</comment>
<feature type="domain" description="ABC transporter" evidence="11">
    <location>
        <begin position="19"/>
        <end position="246"/>
    </location>
</feature>
<evidence type="ECO:0000313" key="13">
    <source>
        <dbReference type="Proteomes" id="UP000029055"/>
    </source>
</evidence>
<organism evidence="12 13">
    <name type="scientific">Bifidobacterium subtile</name>
    <dbReference type="NCBI Taxonomy" id="77635"/>
    <lineage>
        <taxon>Bacteria</taxon>
        <taxon>Bacillati</taxon>
        <taxon>Actinomycetota</taxon>
        <taxon>Actinomycetes</taxon>
        <taxon>Bifidobacteriales</taxon>
        <taxon>Bifidobacteriaceae</taxon>
        <taxon>Bifidobacterium</taxon>
    </lineage>
</organism>
<dbReference type="PROSITE" id="PS50893">
    <property type="entry name" value="ABC_TRANSPORTER_2"/>
    <property type="match status" value="1"/>
</dbReference>
<proteinExistence type="inferred from homology"/>
<comment type="similarity">
    <text evidence="8">Belongs to the ABC transporter superfamily. HrtA family.</text>
</comment>
<evidence type="ECO:0000256" key="10">
    <source>
        <dbReference type="ARBA" id="ARBA00024721"/>
    </source>
</evidence>
<dbReference type="STRING" id="77635.BISU_1489"/>
<evidence type="ECO:0000256" key="4">
    <source>
        <dbReference type="ARBA" id="ARBA00022475"/>
    </source>
</evidence>
<dbReference type="AlphaFoldDB" id="A0A087EB11"/>
<dbReference type="PROSITE" id="PS00211">
    <property type="entry name" value="ABC_TRANSPORTER_1"/>
    <property type="match status" value="1"/>
</dbReference>
<evidence type="ECO:0000256" key="8">
    <source>
        <dbReference type="ARBA" id="ARBA00024359"/>
    </source>
</evidence>
<keyword evidence="3" id="KW-0813">Transport</keyword>
<evidence type="ECO:0000256" key="3">
    <source>
        <dbReference type="ARBA" id="ARBA00022448"/>
    </source>
</evidence>
<name>A0A087EB11_9BIFI</name>
<dbReference type="GO" id="GO:0022857">
    <property type="term" value="F:transmembrane transporter activity"/>
    <property type="evidence" value="ECO:0007669"/>
    <property type="project" value="TreeGrafter"/>
</dbReference>
<dbReference type="CDD" id="cd03255">
    <property type="entry name" value="ABC_MJ0796_LolCDE_FtsE"/>
    <property type="match status" value="1"/>
</dbReference>
<sequence>MNTTLKTVAGSAGHGKTAIEMKAISKVYGSAGNQTQALQHVDFSASYGQLIAVVGPSGSGKSTFLEIAGGLQPPTAGTLAIDGHPYQGLSAGKREELRLNSIGFVLQAYSLVPYLTVDEQFQLVRKVKRTPNLDQDTFARVLSRLGIDALLNKYPESLSGGQRQRVAIARSLYADPKIVLADEPTASLDSPRAFEVMEIFRDLAHSLDKTIVVVTHDTRLERYVDALYSITDGVMRRESISTKTEG</sequence>
<dbReference type="SUPFAM" id="SSF52540">
    <property type="entry name" value="P-loop containing nucleoside triphosphate hydrolases"/>
    <property type="match status" value="1"/>
</dbReference>
<dbReference type="RefSeq" id="WP_024463694.1">
    <property type="nucleotide sequence ID" value="NZ_CP062939.1"/>
</dbReference>
<keyword evidence="7" id="KW-0472">Membrane</keyword>
<dbReference type="InterPro" id="IPR017911">
    <property type="entry name" value="MacB-like_ATP-bd"/>
</dbReference>
<dbReference type="InterPro" id="IPR017871">
    <property type="entry name" value="ABC_transporter-like_CS"/>
</dbReference>
<dbReference type="InterPro" id="IPR003439">
    <property type="entry name" value="ABC_transporter-like_ATP-bd"/>
</dbReference>